<sequence>MIEARGLVAAGRTEREVEQDIYAFALAEFGVEKHWHKRIVRAGANGLATARDNPPVLTIADDDLVYLDLGPVFEEWEADVGRSYVVGDDPDKHRLVADLSTQFDAVKARFDSDPDVTGADLYAFACDNAAAAGWRFGGVIAGHIVGEFPHAHLPGEKDFYRINPENPGRLRDPDPLGQERFWILEIHLVDPAGRYGGFYERLMS</sequence>
<dbReference type="SUPFAM" id="SSF55920">
    <property type="entry name" value="Creatinase/aminopeptidase"/>
    <property type="match status" value="1"/>
</dbReference>
<feature type="domain" description="Peptidase M24" evidence="1">
    <location>
        <begin position="6"/>
        <end position="150"/>
    </location>
</feature>
<keyword evidence="2" id="KW-0645">Protease</keyword>
<evidence type="ECO:0000313" key="3">
    <source>
        <dbReference type="Proteomes" id="UP000315673"/>
    </source>
</evidence>
<name>A0A5B8LNJ5_9SPHN</name>
<keyword evidence="3" id="KW-1185">Reference proteome</keyword>
<keyword evidence="2" id="KW-0031">Aminopeptidase</keyword>
<dbReference type="InterPro" id="IPR036005">
    <property type="entry name" value="Creatinase/aminopeptidase-like"/>
</dbReference>
<dbReference type="Gene3D" id="3.90.230.10">
    <property type="entry name" value="Creatinase/methionine aminopeptidase superfamily"/>
    <property type="match status" value="1"/>
</dbReference>
<accession>A0A5B8LNJ5</accession>
<keyword evidence="2" id="KW-0378">Hydrolase</keyword>
<dbReference type="Pfam" id="PF00557">
    <property type="entry name" value="Peptidase_M24"/>
    <property type="match status" value="1"/>
</dbReference>
<reference evidence="2 3" key="1">
    <citation type="submission" date="2019-07" db="EMBL/GenBank/DDBJ databases">
        <title>Full genome sequence of Sphingomonas sp. 4R-6-7(HKS19).</title>
        <authorList>
            <person name="Im W.-T."/>
        </authorList>
    </citation>
    <scope>NUCLEOTIDE SEQUENCE [LARGE SCALE GENOMIC DNA]</scope>
    <source>
        <strain evidence="2 3">HKS19</strain>
    </source>
</reference>
<dbReference type="InterPro" id="IPR000994">
    <property type="entry name" value="Pept_M24"/>
</dbReference>
<dbReference type="KEGG" id="spai:FPZ24_13455"/>
<evidence type="ECO:0000313" key="2">
    <source>
        <dbReference type="EMBL" id="QDZ09214.1"/>
    </source>
</evidence>
<dbReference type="GO" id="GO:0004177">
    <property type="term" value="F:aminopeptidase activity"/>
    <property type="evidence" value="ECO:0007669"/>
    <property type="project" value="UniProtKB-KW"/>
</dbReference>
<organism evidence="2 3">
    <name type="scientific">Sphingomonas panacisoli</name>
    <dbReference type="NCBI Taxonomy" id="1813879"/>
    <lineage>
        <taxon>Bacteria</taxon>
        <taxon>Pseudomonadati</taxon>
        <taxon>Pseudomonadota</taxon>
        <taxon>Alphaproteobacteria</taxon>
        <taxon>Sphingomonadales</taxon>
        <taxon>Sphingomonadaceae</taxon>
        <taxon>Sphingomonas</taxon>
    </lineage>
</organism>
<evidence type="ECO:0000259" key="1">
    <source>
        <dbReference type="Pfam" id="PF00557"/>
    </source>
</evidence>
<proteinExistence type="predicted"/>
<dbReference type="OrthoDB" id="570664at2"/>
<dbReference type="Proteomes" id="UP000315673">
    <property type="component" value="Chromosome"/>
</dbReference>
<protein>
    <submittedName>
        <fullName evidence="2">Aminopeptidase P family protein</fullName>
    </submittedName>
</protein>
<gene>
    <name evidence="2" type="ORF">FPZ24_13455</name>
</gene>
<dbReference type="AlphaFoldDB" id="A0A5B8LNJ5"/>
<dbReference type="EMBL" id="CP042306">
    <property type="protein sequence ID" value="QDZ09214.1"/>
    <property type="molecule type" value="Genomic_DNA"/>
</dbReference>